<comment type="subcellular location">
    <subcellularLocation>
        <location evidence="1">Nucleus</location>
    </subcellularLocation>
</comment>
<proteinExistence type="predicted"/>
<reference evidence="5" key="2">
    <citation type="submission" date="2023-05" db="EMBL/GenBank/DDBJ databases">
        <authorList>
            <person name="Schelkunov M.I."/>
        </authorList>
    </citation>
    <scope>NUCLEOTIDE SEQUENCE</scope>
    <source>
        <strain evidence="5">Hsosn_3</strain>
        <tissue evidence="5">Leaf</tissue>
    </source>
</reference>
<dbReference type="GO" id="GO:0016020">
    <property type="term" value="C:membrane"/>
    <property type="evidence" value="ECO:0007669"/>
    <property type="project" value="UniProtKB-SubCell"/>
</dbReference>
<evidence type="ECO:0000256" key="2">
    <source>
        <dbReference type="ARBA" id="ARBA00023242"/>
    </source>
</evidence>
<reference evidence="5" key="1">
    <citation type="submission" date="2023-02" db="EMBL/GenBank/DDBJ databases">
        <title>Genome of toxic invasive species Heracleum sosnowskyi carries increased number of genes despite the absence of recent whole-genome duplications.</title>
        <authorList>
            <person name="Schelkunov M."/>
            <person name="Shtratnikova V."/>
            <person name="Makarenko M."/>
            <person name="Klepikova A."/>
            <person name="Omelchenko D."/>
            <person name="Novikova G."/>
            <person name="Obukhova E."/>
            <person name="Bogdanov V."/>
            <person name="Penin A."/>
            <person name="Logacheva M."/>
        </authorList>
    </citation>
    <scope>NUCLEOTIDE SEQUENCE</scope>
    <source>
        <strain evidence="5">Hsosn_3</strain>
        <tissue evidence="5">Leaf</tissue>
    </source>
</reference>
<keyword evidence="2" id="KW-0539">Nucleus</keyword>
<evidence type="ECO:0000313" key="5">
    <source>
        <dbReference type="EMBL" id="KAK1353391.1"/>
    </source>
</evidence>
<name>A0AAD8GRU2_9APIA</name>
<evidence type="ECO:0000313" key="6">
    <source>
        <dbReference type="Proteomes" id="UP001237642"/>
    </source>
</evidence>
<comment type="caution">
    <text evidence="5">The sequence shown here is derived from an EMBL/GenBank/DDBJ whole genome shotgun (WGS) entry which is preliminary data.</text>
</comment>
<dbReference type="AlphaFoldDB" id="A0AAD8GRU2"/>
<dbReference type="PANTHER" id="PTHR10694:SF113">
    <property type="entry name" value="PROTEIN JUMONJI"/>
    <property type="match status" value="1"/>
</dbReference>
<feature type="transmembrane region" description="Helical" evidence="3">
    <location>
        <begin position="111"/>
        <end position="131"/>
    </location>
</feature>
<gene>
    <name evidence="5" type="ORF">POM88_052526</name>
</gene>
<dbReference type="SMART" id="SM00558">
    <property type="entry name" value="JmjC"/>
    <property type="match status" value="1"/>
</dbReference>
<dbReference type="EMBL" id="JAUIZM010000013">
    <property type="protein sequence ID" value="KAK1353391.1"/>
    <property type="molecule type" value="Genomic_DNA"/>
</dbReference>
<organism evidence="5 6">
    <name type="scientific">Heracleum sosnowskyi</name>
    <dbReference type="NCBI Taxonomy" id="360622"/>
    <lineage>
        <taxon>Eukaryota</taxon>
        <taxon>Viridiplantae</taxon>
        <taxon>Streptophyta</taxon>
        <taxon>Embryophyta</taxon>
        <taxon>Tracheophyta</taxon>
        <taxon>Spermatophyta</taxon>
        <taxon>Magnoliopsida</taxon>
        <taxon>eudicotyledons</taxon>
        <taxon>Gunneridae</taxon>
        <taxon>Pentapetalae</taxon>
        <taxon>asterids</taxon>
        <taxon>campanulids</taxon>
        <taxon>Apiales</taxon>
        <taxon>Apiaceae</taxon>
        <taxon>Apioideae</taxon>
        <taxon>apioid superclade</taxon>
        <taxon>Tordylieae</taxon>
        <taxon>Tordyliinae</taxon>
        <taxon>Heracleum</taxon>
    </lineage>
</organism>
<dbReference type="GO" id="GO:0010468">
    <property type="term" value="P:regulation of gene expression"/>
    <property type="evidence" value="ECO:0007669"/>
    <property type="project" value="UniProtKB-ARBA"/>
</dbReference>
<dbReference type="GO" id="GO:0005634">
    <property type="term" value="C:nucleus"/>
    <property type="evidence" value="ECO:0007669"/>
    <property type="project" value="UniProtKB-SubCell"/>
</dbReference>
<dbReference type="SUPFAM" id="SSF51197">
    <property type="entry name" value="Clavaminate synthase-like"/>
    <property type="match status" value="1"/>
</dbReference>
<dbReference type="PROSITE" id="PS51184">
    <property type="entry name" value="JMJC"/>
    <property type="match status" value="1"/>
</dbReference>
<dbReference type="Pfam" id="PF02373">
    <property type="entry name" value="JmjC"/>
    <property type="match status" value="1"/>
</dbReference>
<dbReference type="Proteomes" id="UP001237642">
    <property type="component" value="Unassembled WGS sequence"/>
</dbReference>
<keyword evidence="3" id="KW-0472">Membrane</keyword>
<evidence type="ECO:0000256" key="1">
    <source>
        <dbReference type="ARBA" id="ARBA00004123"/>
    </source>
</evidence>
<evidence type="ECO:0000259" key="4">
    <source>
        <dbReference type="PROSITE" id="PS51184"/>
    </source>
</evidence>
<dbReference type="GO" id="GO:0034647">
    <property type="term" value="F:histone H3K4me/H3K4me2/H3K4me3 demethylase activity"/>
    <property type="evidence" value="ECO:0007669"/>
    <property type="project" value="TreeGrafter"/>
</dbReference>
<sequence length="270" mass="29605">MCLIRVVIGKHSVGTKENREWQENSTGAVFNLSTKIVGAGIMSLPATMKVLGDVLSGTTSSGIHHAGVLEGWFGVQWWNGRTIVLLVTTLGIFAPLASLKRIDSLRYTSALSVALAVVFLVVTAGITFYKLLSGNVMMPRLLPEATDLTSILKLFTAVPVLVTAYICHYNVHTIENELEDRKQIRGVVTQLSPSVLKSEGVPVYRVVQHSGEFVLTFPRAYHAGFNRGFNCAEAVNVAPIDWLEHGQCAVELYSKQNRKTSLSHDKLLLE</sequence>
<dbReference type="InterPro" id="IPR003347">
    <property type="entry name" value="JmjC_dom"/>
</dbReference>
<protein>
    <recommendedName>
        <fullName evidence="4">JmjC domain-containing protein</fullName>
    </recommendedName>
</protein>
<dbReference type="Gene3D" id="2.60.120.650">
    <property type="entry name" value="Cupin"/>
    <property type="match status" value="1"/>
</dbReference>
<keyword evidence="6" id="KW-1185">Reference proteome</keyword>
<dbReference type="GO" id="GO:0000785">
    <property type="term" value="C:chromatin"/>
    <property type="evidence" value="ECO:0007669"/>
    <property type="project" value="TreeGrafter"/>
</dbReference>
<keyword evidence="3" id="KW-1133">Transmembrane helix</keyword>
<feature type="transmembrane region" description="Helical" evidence="3">
    <location>
        <begin position="78"/>
        <end position="99"/>
    </location>
</feature>
<feature type="domain" description="JmjC" evidence="4">
    <location>
        <begin position="1"/>
        <end position="254"/>
    </location>
</feature>
<evidence type="ECO:0000256" key="3">
    <source>
        <dbReference type="SAM" id="Phobius"/>
    </source>
</evidence>
<keyword evidence="3" id="KW-0812">Transmembrane</keyword>
<accession>A0AAD8GRU2</accession>
<dbReference type="PANTHER" id="PTHR10694">
    <property type="entry name" value="LYSINE-SPECIFIC DEMETHYLASE"/>
    <property type="match status" value="1"/>
</dbReference>
<dbReference type="GO" id="GO:0006865">
    <property type="term" value="P:amino acid transport"/>
    <property type="evidence" value="ECO:0007669"/>
    <property type="project" value="UniProtKB-KW"/>
</dbReference>